<gene>
    <name evidence="3" type="ORF">DILT_LOCUS4540</name>
</gene>
<dbReference type="AlphaFoldDB" id="A0A3P7NGT0"/>
<dbReference type="Gene3D" id="1.10.238.10">
    <property type="entry name" value="EF-hand"/>
    <property type="match status" value="1"/>
</dbReference>
<dbReference type="OrthoDB" id="26525at2759"/>
<accession>A0A3P7NGT0</accession>
<organism evidence="3 4">
    <name type="scientific">Dibothriocephalus latus</name>
    <name type="common">Fish tapeworm</name>
    <name type="synonym">Diphyllobothrium latum</name>
    <dbReference type="NCBI Taxonomy" id="60516"/>
    <lineage>
        <taxon>Eukaryota</taxon>
        <taxon>Metazoa</taxon>
        <taxon>Spiralia</taxon>
        <taxon>Lophotrochozoa</taxon>
        <taxon>Platyhelminthes</taxon>
        <taxon>Cestoda</taxon>
        <taxon>Eucestoda</taxon>
        <taxon>Diphyllobothriidea</taxon>
        <taxon>Diphyllobothriidae</taxon>
        <taxon>Dibothriocephalus</taxon>
    </lineage>
</organism>
<name>A0A3P7NGT0_DIBLA</name>
<dbReference type="InterPro" id="IPR011992">
    <property type="entry name" value="EF-hand-dom_pair"/>
</dbReference>
<evidence type="ECO:0000313" key="3">
    <source>
        <dbReference type="EMBL" id="VDN08709.1"/>
    </source>
</evidence>
<dbReference type="EMBL" id="UYRU01045642">
    <property type="protein sequence ID" value="VDN08709.1"/>
    <property type="molecule type" value="Genomic_DNA"/>
</dbReference>
<reference evidence="3 4" key="1">
    <citation type="submission" date="2018-11" db="EMBL/GenBank/DDBJ databases">
        <authorList>
            <consortium name="Pathogen Informatics"/>
        </authorList>
    </citation>
    <scope>NUCLEOTIDE SEQUENCE [LARGE SCALE GENOMIC DNA]</scope>
</reference>
<proteinExistence type="predicted"/>
<evidence type="ECO:0000313" key="4">
    <source>
        <dbReference type="Proteomes" id="UP000281553"/>
    </source>
</evidence>
<dbReference type="PROSITE" id="PS00018">
    <property type="entry name" value="EF_HAND_1"/>
    <property type="match status" value="1"/>
</dbReference>
<dbReference type="InterPro" id="IPR018247">
    <property type="entry name" value="EF_Hand_1_Ca_BS"/>
</dbReference>
<dbReference type="Pfam" id="PF13499">
    <property type="entry name" value="EF-hand_7"/>
    <property type="match status" value="1"/>
</dbReference>
<protein>
    <recommendedName>
        <fullName evidence="2">EF-hand domain-containing protein</fullName>
    </recommendedName>
</protein>
<keyword evidence="1" id="KW-0106">Calcium</keyword>
<dbReference type="SUPFAM" id="SSF47473">
    <property type="entry name" value="EF-hand"/>
    <property type="match status" value="1"/>
</dbReference>
<keyword evidence="4" id="KW-1185">Reference proteome</keyword>
<sequence length="59" mass="6537">MDVDGSGKITENEIDQLTEEGVPSAMVEHIRGWLRANDVNKDGEFDFREFLGAVASLNI</sequence>
<dbReference type="InterPro" id="IPR002048">
    <property type="entry name" value="EF_hand_dom"/>
</dbReference>
<evidence type="ECO:0000259" key="2">
    <source>
        <dbReference type="PROSITE" id="PS50222"/>
    </source>
</evidence>
<feature type="domain" description="EF-hand" evidence="2">
    <location>
        <begin position="1"/>
        <end position="24"/>
    </location>
</feature>
<dbReference type="PROSITE" id="PS50222">
    <property type="entry name" value="EF_HAND_2"/>
    <property type="match status" value="1"/>
</dbReference>
<dbReference type="Proteomes" id="UP000281553">
    <property type="component" value="Unassembled WGS sequence"/>
</dbReference>
<evidence type="ECO:0000256" key="1">
    <source>
        <dbReference type="ARBA" id="ARBA00022837"/>
    </source>
</evidence>
<dbReference type="GO" id="GO:0005509">
    <property type="term" value="F:calcium ion binding"/>
    <property type="evidence" value="ECO:0007669"/>
    <property type="project" value="InterPro"/>
</dbReference>